<dbReference type="PANTHER" id="PTHR10044">
    <property type="entry name" value="INHIBITOR OF APOPTOSIS"/>
    <property type="match status" value="1"/>
</dbReference>
<dbReference type="CDD" id="cd00022">
    <property type="entry name" value="BIR"/>
    <property type="match status" value="2"/>
</dbReference>
<dbReference type="EMBL" id="NEDP02004707">
    <property type="protein sequence ID" value="OWF44646.1"/>
    <property type="molecule type" value="Genomic_DNA"/>
</dbReference>
<evidence type="ECO:0000256" key="4">
    <source>
        <dbReference type="PROSITE-ProRule" id="PRU00175"/>
    </source>
</evidence>
<keyword evidence="8" id="KW-1185">Reference proteome</keyword>
<name>A0A210Q7C6_MIZYE</name>
<dbReference type="InterPro" id="IPR001841">
    <property type="entry name" value="Znf_RING"/>
</dbReference>
<dbReference type="InterPro" id="IPR050784">
    <property type="entry name" value="IAP"/>
</dbReference>
<dbReference type="GO" id="GO:0005737">
    <property type="term" value="C:cytoplasm"/>
    <property type="evidence" value="ECO:0007669"/>
    <property type="project" value="TreeGrafter"/>
</dbReference>
<dbReference type="STRING" id="6573.A0A210Q7C6"/>
<keyword evidence="3" id="KW-0862">Zinc</keyword>
<comment type="similarity">
    <text evidence="1">Belongs to the IAP family.</text>
</comment>
<dbReference type="PROSITE" id="PS50143">
    <property type="entry name" value="BIR_REPEAT_2"/>
    <property type="match status" value="4"/>
</dbReference>
<feature type="region of interest" description="Disordered" evidence="5">
    <location>
        <begin position="648"/>
        <end position="750"/>
    </location>
</feature>
<dbReference type="Gene3D" id="1.10.1170.10">
    <property type="entry name" value="Inhibitor Of Apoptosis Protein (2mihbC-IAP-1), Chain A"/>
    <property type="match status" value="4"/>
</dbReference>
<feature type="compositionally biased region" description="Polar residues" evidence="5">
    <location>
        <begin position="649"/>
        <end position="673"/>
    </location>
</feature>
<dbReference type="InterPro" id="IPR013083">
    <property type="entry name" value="Znf_RING/FYVE/PHD"/>
</dbReference>
<keyword evidence="2 4" id="KW-0479">Metal-binding</keyword>
<dbReference type="AlphaFoldDB" id="A0A210Q7C6"/>
<dbReference type="PANTHER" id="PTHR10044:SF139">
    <property type="entry name" value="DEATH-ASSOCIATED INHIBITOR OF APOPTOSIS 2"/>
    <property type="match status" value="1"/>
</dbReference>
<evidence type="ECO:0000256" key="2">
    <source>
        <dbReference type="ARBA" id="ARBA00022771"/>
    </source>
</evidence>
<comment type="caution">
    <text evidence="7">The sequence shown here is derived from an EMBL/GenBank/DDBJ whole genome shotgun (WGS) entry which is preliminary data.</text>
</comment>
<feature type="compositionally biased region" description="Polar residues" evidence="5">
    <location>
        <begin position="734"/>
        <end position="750"/>
    </location>
</feature>
<accession>A0A210Q7C6</accession>
<proteinExistence type="inferred from homology"/>
<keyword evidence="2 4" id="KW-0863">Zinc-finger</keyword>
<evidence type="ECO:0000256" key="3">
    <source>
        <dbReference type="ARBA" id="ARBA00022833"/>
    </source>
</evidence>
<dbReference type="OrthoDB" id="1711136at2759"/>
<dbReference type="GO" id="GO:0008270">
    <property type="term" value="F:zinc ion binding"/>
    <property type="evidence" value="ECO:0007669"/>
    <property type="project" value="UniProtKB-KW"/>
</dbReference>
<evidence type="ECO:0000313" key="7">
    <source>
        <dbReference type="EMBL" id="OWF44646.1"/>
    </source>
</evidence>
<dbReference type="InterPro" id="IPR001370">
    <property type="entry name" value="BIR_rpt"/>
</dbReference>
<dbReference type="SMART" id="SM00238">
    <property type="entry name" value="BIR"/>
    <property type="match status" value="4"/>
</dbReference>
<evidence type="ECO:0000256" key="5">
    <source>
        <dbReference type="SAM" id="MobiDB-lite"/>
    </source>
</evidence>
<dbReference type="Pfam" id="PF13920">
    <property type="entry name" value="zf-C3HC4_3"/>
    <property type="match status" value="1"/>
</dbReference>
<feature type="region of interest" description="Disordered" evidence="5">
    <location>
        <begin position="1089"/>
        <end position="1113"/>
    </location>
</feature>
<organism evidence="7 8">
    <name type="scientific">Mizuhopecten yessoensis</name>
    <name type="common">Japanese scallop</name>
    <name type="synonym">Patinopecten yessoensis</name>
    <dbReference type="NCBI Taxonomy" id="6573"/>
    <lineage>
        <taxon>Eukaryota</taxon>
        <taxon>Metazoa</taxon>
        <taxon>Spiralia</taxon>
        <taxon>Lophotrochozoa</taxon>
        <taxon>Mollusca</taxon>
        <taxon>Bivalvia</taxon>
        <taxon>Autobranchia</taxon>
        <taxon>Pteriomorphia</taxon>
        <taxon>Pectinida</taxon>
        <taxon>Pectinoidea</taxon>
        <taxon>Pectinidae</taxon>
        <taxon>Mizuhopecten</taxon>
    </lineage>
</organism>
<dbReference type="Pfam" id="PF00653">
    <property type="entry name" value="BIR"/>
    <property type="match status" value="4"/>
</dbReference>
<sequence>MGAHDGCSYSCDGGGYRGDSTSDDITVVSDECGTCEFEIPPLISTVAAEVVDWKTFYPDNEWPKEVDYYYELLKRMKPDFVLGCTAGRNSMHQKMILLQRPDHTKTGAVSTCTFICTFILLSHHFKKAEQERWQDDSVYRTVLNARVIRSFFNGAPSKWTFDDQPVFSDTRLLLNYNIPNTEKCIQPKGETNVDIAPPDSKDIFTHIWNKNITQFVTDPVLERTTQLDGFDTKSVFVTWGLSDALKCIFKDLVFNGCKLQLTKINIEKFSAMWHSAKRIEGLESDTLDTGENWTEDSIQLESTSDEECPDRNKLLPSKTASEDDDGELLRIENEVWFGSEQITRFTEMNGRLETYIAMSLSYIDCELFADAGFVFTGDSFVCFSCYFCIGNSPLEDPWMEHTFNSPGCAYVRYKKGQDYIRHVLTQSTEVFQGKDGKHSNNHPDDAKSQKDLLVEKKNCDQPDLVTRKYITVSNAGSVQGGTGDYSVQKHSCFGRLKLFDHTEGGKKLTISLETPKKHSVIVKGLLKYLYDSTINEPKEVHTYRVPREPKETSELIRHLRELSCDTQKEIHIHLYMVQDVMSLLSSYNIWPHRNIRTGPLVEAGFSCKDPKTSTVECKSCGLELNASTLNGTTPMQYHREHSPDCEFFRQTNSQGFDGQRNRALTDSSHNQAPSPMGVNQEAAHSPVQQPPGNNQQRKPNQGQAQAEKTSEANDTSARTRSGNNDGNIRIDEATSPTNRRQTENASSLFSNNGAASIDSIVAERTRTGEVFDRATLIVPNNNNVTSSGEAVRENENIIAGAQGGEVPYPIRNPRFTEQNARRESYTHWPHRAAHDLDYLVNAGFFYTGAEDIVRCFYCDIGLAEWNPDDDPWVEHARHSPECPYLRDQKGQDYINNIQAQWARIYTPKHPQYAQMDTRRRSYQNAGWPRDNVLQTPEQLAASGFFYTGDGDTVRCHYCDGGLREWEPEDDPWVEHARWFPFCKFVLKIKGIDFIQASATGNPANGLQAPVAPPAAPRINEPPLTLSFVDKCRIKEQKNPMHSAAAQSMRTMGYSRGTIRMVIDKFLVLTGRRDFKAVDLMDIIMAEEEAGRTFPESDGEDDGEETGATAGGAAAGGINAIDLDEEMDFSPAAMRKENEYLKQKFKCKVCCQRERCMVFAPCGHRITCQRCGEQANTCPHCKSRIDQRFKTYLG</sequence>
<feature type="compositionally biased region" description="Polar residues" evidence="5">
    <location>
        <begin position="686"/>
        <end position="726"/>
    </location>
</feature>
<dbReference type="SUPFAM" id="SSF57924">
    <property type="entry name" value="Inhibitor of apoptosis (IAP) repeat"/>
    <property type="match status" value="4"/>
</dbReference>
<feature type="domain" description="RING-type" evidence="6">
    <location>
        <begin position="1146"/>
        <end position="1181"/>
    </location>
</feature>
<dbReference type="GO" id="GO:0005634">
    <property type="term" value="C:nucleus"/>
    <property type="evidence" value="ECO:0007669"/>
    <property type="project" value="TreeGrafter"/>
</dbReference>
<evidence type="ECO:0000313" key="8">
    <source>
        <dbReference type="Proteomes" id="UP000242188"/>
    </source>
</evidence>
<dbReference type="Proteomes" id="UP000242188">
    <property type="component" value="Unassembled WGS sequence"/>
</dbReference>
<evidence type="ECO:0000256" key="1">
    <source>
        <dbReference type="ARBA" id="ARBA00006672"/>
    </source>
</evidence>
<gene>
    <name evidence="7" type="ORF">KP79_PYT01665</name>
</gene>
<evidence type="ECO:0000259" key="6">
    <source>
        <dbReference type="PROSITE" id="PS50089"/>
    </source>
</evidence>
<reference evidence="7 8" key="1">
    <citation type="journal article" date="2017" name="Nat. Ecol. Evol.">
        <title>Scallop genome provides insights into evolution of bilaterian karyotype and development.</title>
        <authorList>
            <person name="Wang S."/>
            <person name="Zhang J."/>
            <person name="Jiao W."/>
            <person name="Li J."/>
            <person name="Xun X."/>
            <person name="Sun Y."/>
            <person name="Guo X."/>
            <person name="Huan P."/>
            <person name="Dong B."/>
            <person name="Zhang L."/>
            <person name="Hu X."/>
            <person name="Sun X."/>
            <person name="Wang J."/>
            <person name="Zhao C."/>
            <person name="Wang Y."/>
            <person name="Wang D."/>
            <person name="Huang X."/>
            <person name="Wang R."/>
            <person name="Lv J."/>
            <person name="Li Y."/>
            <person name="Zhang Z."/>
            <person name="Liu B."/>
            <person name="Lu W."/>
            <person name="Hui Y."/>
            <person name="Liang J."/>
            <person name="Zhou Z."/>
            <person name="Hou R."/>
            <person name="Li X."/>
            <person name="Liu Y."/>
            <person name="Li H."/>
            <person name="Ning X."/>
            <person name="Lin Y."/>
            <person name="Zhao L."/>
            <person name="Xing Q."/>
            <person name="Dou J."/>
            <person name="Li Y."/>
            <person name="Mao J."/>
            <person name="Guo H."/>
            <person name="Dou H."/>
            <person name="Li T."/>
            <person name="Mu C."/>
            <person name="Jiang W."/>
            <person name="Fu Q."/>
            <person name="Fu X."/>
            <person name="Miao Y."/>
            <person name="Liu J."/>
            <person name="Yu Q."/>
            <person name="Li R."/>
            <person name="Liao H."/>
            <person name="Li X."/>
            <person name="Kong Y."/>
            <person name="Jiang Z."/>
            <person name="Chourrout D."/>
            <person name="Li R."/>
            <person name="Bao Z."/>
        </authorList>
    </citation>
    <scope>NUCLEOTIDE SEQUENCE [LARGE SCALE GENOMIC DNA]</scope>
    <source>
        <strain evidence="7 8">PY_sf001</strain>
    </source>
</reference>
<dbReference type="Gene3D" id="3.30.40.10">
    <property type="entry name" value="Zinc/RING finger domain, C3HC4 (zinc finger)"/>
    <property type="match status" value="1"/>
</dbReference>
<protein>
    <submittedName>
        <fullName evidence="7">Baculoviral IAP repeat-containing protein 7-A</fullName>
    </submittedName>
</protein>
<dbReference type="PROSITE" id="PS50089">
    <property type="entry name" value="ZF_RING_2"/>
    <property type="match status" value="1"/>
</dbReference>
<feature type="region of interest" description="Disordered" evidence="5">
    <location>
        <begin position="300"/>
        <end position="321"/>
    </location>
</feature>